<dbReference type="EMBL" id="DF849573">
    <property type="protein sequence ID" value="GAT58124.1"/>
    <property type="molecule type" value="Genomic_DNA"/>
</dbReference>
<evidence type="ECO:0000256" key="4">
    <source>
        <dbReference type="ARBA" id="ARBA00022786"/>
    </source>
</evidence>
<keyword evidence="6 7" id="KW-0788">Thiol protease</keyword>
<evidence type="ECO:0000313" key="11">
    <source>
        <dbReference type="Proteomes" id="UP000815677"/>
    </source>
</evidence>
<evidence type="ECO:0000256" key="2">
    <source>
        <dbReference type="ARBA" id="ARBA00009326"/>
    </source>
</evidence>
<dbReference type="EC" id="3.4.19.12" evidence="8"/>
<feature type="active site" description="Nucleophile" evidence="7">
    <location>
        <position position="106"/>
    </location>
</feature>
<evidence type="ECO:0000256" key="1">
    <source>
        <dbReference type="ARBA" id="ARBA00000707"/>
    </source>
</evidence>
<evidence type="ECO:0000256" key="8">
    <source>
        <dbReference type="RuleBase" id="RU361215"/>
    </source>
</evidence>
<evidence type="ECO:0000256" key="5">
    <source>
        <dbReference type="ARBA" id="ARBA00022801"/>
    </source>
</evidence>
<feature type="domain" description="UCH catalytic" evidence="9">
    <location>
        <begin position="10"/>
        <end position="250"/>
    </location>
</feature>
<dbReference type="GO" id="GO:0016787">
    <property type="term" value="F:hydrolase activity"/>
    <property type="evidence" value="ECO:0007669"/>
    <property type="project" value="UniProtKB-KW"/>
</dbReference>
<name>A0ABQ0M480_MYCCL</name>
<dbReference type="SUPFAM" id="SSF54001">
    <property type="entry name" value="Cysteine proteinases"/>
    <property type="match status" value="1"/>
</dbReference>
<protein>
    <recommendedName>
        <fullName evidence="8">Ubiquitin carboxyl-terminal hydrolase</fullName>
        <ecNumber evidence="8">3.4.19.12</ecNumber>
    </recommendedName>
</protein>
<sequence length="254" mass="27372">MTRSTPGPYSGIPLESDPAIFTDLLRALGVKGLQFHDLLFLDPIDEVRASLPGPVLAVILIYATTPDYEAGLRKERQDARDAGKGYAGVGADEPTVWFDQTIRHACGFMGILHAAANLSPAGQDGQYIEPNSLLSNLLRDALSLAPTERAALLKSSLGIAEAYNAASVRGTSQIVHAEEEAIGHYVCFTRSPQNGYIYELDGGKNGPIDQNEWLGGDQDILSGGLKLAQEFIAKRTDPQRPYGHVMVLVPEENA</sequence>
<dbReference type="PROSITE" id="PS52048">
    <property type="entry name" value="UCH_DOMAIN"/>
    <property type="match status" value="1"/>
</dbReference>
<dbReference type="Pfam" id="PF01088">
    <property type="entry name" value="Peptidase_C12"/>
    <property type="match status" value="1"/>
</dbReference>
<keyword evidence="5 7" id="KW-0378">Hydrolase</keyword>
<keyword evidence="11" id="KW-1185">Reference proteome</keyword>
<gene>
    <name evidence="10" type="ORF">MCHLO_14588</name>
</gene>
<keyword evidence="4 7" id="KW-0833">Ubl conjugation pathway</keyword>
<dbReference type="PANTHER" id="PTHR10589">
    <property type="entry name" value="UBIQUITIN CARBOXYL-TERMINAL HYDROLASE"/>
    <property type="match status" value="1"/>
</dbReference>
<dbReference type="InterPro" id="IPR001578">
    <property type="entry name" value="Peptidase_C12_UCH"/>
</dbReference>
<dbReference type="PANTHER" id="PTHR10589:SF17">
    <property type="entry name" value="UBIQUITIN CARBOXYL-TERMINAL HYDROLASE"/>
    <property type="match status" value="1"/>
</dbReference>
<feature type="site" description="Transition state stabilizer" evidence="7">
    <location>
        <position position="100"/>
    </location>
</feature>
<comment type="catalytic activity">
    <reaction evidence="1 7 8">
        <text>Thiol-dependent hydrolysis of ester, thioester, amide, peptide and isopeptide bonds formed by the C-terminal Gly of ubiquitin (a 76-residue protein attached to proteins as an intracellular targeting signal).</text>
        <dbReference type="EC" id="3.4.19.12"/>
    </reaction>
</comment>
<evidence type="ECO:0000256" key="7">
    <source>
        <dbReference type="PROSITE-ProRule" id="PRU01393"/>
    </source>
</evidence>
<proteinExistence type="inferred from homology"/>
<dbReference type="InterPro" id="IPR036959">
    <property type="entry name" value="Peptidase_C12_UCH_sf"/>
</dbReference>
<reference evidence="10" key="1">
    <citation type="submission" date="2014-09" db="EMBL/GenBank/DDBJ databases">
        <title>Genome sequence of the luminous mushroom Mycena chlorophos for searching fungal bioluminescence genes.</title>
        <authorList>
            <person name="Tanaka Y."/>
            <person name="Kasuga D."/>
            <person name="Oba Y."/>
            <person name="Hase S."/>
            <person name="Sato K."/>
            <person name="Oba Y."/>
            <person name="Sakakibara Y."/>
        </authorList>
    </citation>
    <scope>NUCLEOTIDE SEQUENCE</scope>
</reference>
<dbReference type="Proteomes" id="UP000815677">
    <property type="component" value="Unassembled WGS sequence"/>
</dbReference>
<feature type="site" description="Important for enzyme activity" evidence="7">
    <location>
        <position position="201"/>
    </location>
</feature>
<evidence type="ECO:0000259" key="9">
    <source>
        <dbReference type="PROSITE" id="PS52048"/>
    </source>
</evidence>
<comment type="similarity">
    <text evidence="2 7 8">Belongs to the peptidase C12 family.</text>
</comment>
<evidence type="ECO:0000256" key="3">
    <source>
        <dbReference type="ARBA" id="ARBA00022670"/>
    </source>
</evidence>
<evidence type="ECO:0000256" key="6">
    <source>
        <dbReference type="ARBA" id="ARBA00022807"/>
    </source>
</evidence>
<organism evidence="10 11">
    <name type="scientific">Mycena chlorophos</name>
    <name type="common">Agaric fungus</name>
    <name type="synonym">Agaricus chlorophos</name>
    <dbReference type="NCBI Taxonomy" id="658473"/>
    <lineage>
        <taxon>Eukaryota</taxon>
        <taxon>Fungi</taxon>
        <taxon>Dikarya</taxon>
        <taxon>Basidiomycota</taxon>
        <taxon>Agaricomycotina</taxon>
        <taxon>Agaricomycetes</taxon>
        <taxon>Agaricomycetidae</taxon>
        <taxon>Agaricales</taxon>
        <taxon>Marasmiineae</taxon>
        <taxon>Mycenaceae</taxon>
        <taxon>Mycena</taxon>
    </lineage>
</organism>
<dbReference type="InterPro" id="IPR038765">
    <property type="entry name" value="Papain-like_cys_pep_sf"/>
</dbReference>
<keyword evidence="3 7" id="KW-0645">Protease</keyword>
<evidence type="ECO:0000313" key="10">
    <source>
        <dbReference type="EMBL" id="GAT58124.1"/>
    </source>
</evidence>
<accession>A0ABQ0M480</accession>
<dbReference type="PRINTS" id="PR00707">
    <property type="entry name" value="UBCTHYDRLASE"/>
</dbReference>
<feature type="active site" description="Proton donor" evidence="7">
    <location>
        <position position="184"/>
    </location>
</feature>
<dbReference type="Gene3D" id="3.40.532.10">
    <property type="entry name" value="Peptidase C12, ubiquitin carboxyl-terminal hydrolase"/>
    <property type="match status" value="1"/>
</dbReference>